<dbReference type="GO" id="GO:0006886">
    <property type="term" value="P:intracellular protein transport"/>
    <property type="evidence" value="ECO:0007669"/>
    <property type="project" value="InterPro"/>
</dbReference>
<dbReference type="GO" id="GO:0005785">
    <property type="term" value="C:signal recognition particle receptor complex"/>
    <property type="evidence" value="ECO:0007669"/>
    <property type="project" value="InterPro"/>
</dbReference>
<keyword evidence="5" id="KW-0256">Endoplasmic reticulum</keyword>
<comment type="similarity">
    <text evidence="2">Belongs to the GTP-binding SRP family.</text>
</comment>
<dbReference type="GO" id="GO:0006614">
    <property type="term" value="P:SRP-dependent cotranslational protein targeting to membrane"/>
    <property type="evidence" value="ECO:0007669"/>
    <property type="project" value="InterPro"/>
</dbReference>
<evidence type="ECO:0000256" key="1">
    <source>
        <dbReference type="ARBA" id="ARBA00004397"/>
    </source>
</evidence>
<dbReference type="SUPFAM" id="SSF64356">
    <property type="entry name" value="SNARE-like"/>
    <property type="match status" value="1"/>
</dbReference>
<keyword evidence="6" id="KW-0342">GTP-binding</keyword>
<dbReference type="SMART" id="SM00382">
    <property type="entry name" value="AAA"/>
    <property type="match status" value="1"/>
</dbReference>
<dbReference type="InterPro" id="IPR011012">
    <property type="entry name" value="Longin-like_dom_sf"/>
</dbReference>
<dbReference type="SMART" id="SM00963">
    <property type="entry name" value="SRP54_N"/>
    <property type="match status" value="1"/>
</dbReference>
<reference key="2">
    <citation type="submission" date="2011-04" db="EMBL/GenBank/DDBJ databases">
        <title>High-quality genome sequence of Pichia pastoris CBS 7435.</title>
        <authorList>
            <person name="Kueberl A."/>
            <person name="Schneider J."/>
            <person name="Thallinger G.G."/>
            <person name="Anderl I."/>
            <person name="Wibberg D."/>
            <person name="Hajek T."/>
            <person name="Jaenicke S."/>
            <person name="Brinkrolf K."/>
            <person name="Goesmann A."/>
            <person name="Szczepanowski R."/>
            <person name="Puehler A."/>
            <person name="Schwab H."/>
            <person name="Glieder A."/>
            <person name="Pichler H."/>
        </authorList>
    </citation>
    <scope>NUCLEOTIDE SEQUENCE</scope>
    <source>
        <strain>CBS 7435</strain>
    </source>
</reference>
<dbReference type="GO" id="GO:0003924">
    <property type="term" value="F:GTPase activity"/>
    <property type="evidence" value="ECO:0007669"/>
    <property type="project" value="InterPro"/>
</dbReference>
<sequence>MSEQFLIFTPKGTVLFKDEDRKVPDRVVNGLISDIFISQRKTLTGSVNNEEEFEDDDVGSYSLDGYTIKYVSSSQPTCYFTSCHSSLVNVPNEGQFLKDIQTLWEELITADLDSGAFPDEQELRKFTSFYNLKKQELFKNVGVETAKSTSTSEPHSLSQNKLKGKKPQLTQKKKARRWDTQGNPIEDDGLEESDLDFSSTTSEVGNQDVGHLVGDNYGKTKDGKFLVSDMKEINDILSKQRDKSVSDESTGAFSFLSGLFSGKTVTEDDLTKTSKSLSEHLINKNVAPEIAKKLVERINKSLVGTKVTTSIPKAARNALEKELLKLLTPETSINLLKEIQSKKAARKPYVISVVGVNGVGKSTNLSKLAFWLLSNKYRVLITACDTFRSGAVEQLRVHVNNLKKLTEDESHVELFQGGYGGADLVSKIAKGAIQYAEENKFDIVLLDTAGRRHNDAQLMAPLQGFVKAAKPDKIIMVGEALVGTDSVQQAKNFNGAFGPGRTLDFFIISKCDTVGDLIGSMVNMVYATGIPILFVGTGQTYTDLRTLSVDWAVDTLMS</sequence>
<evidence type="ECO:0000259" key="12">
    <source>
        <dbReference type="PROSITE" id="PS00300"/>
    </source>
</evidence>
<dbReference type="InterPro" id="IPR042101">
    <property type="entry name" value="SRP54_N_sf"/>
</dbReference>
<gene>
    <name evidence="13" type="primary">SRP101</name>
    <name evidence="13" type="ordered locus">PP7435_Chr2-0918</name>
</gene>
<dbReference type="Pfam" id="PF04086">
    <property type="entry name" value="SRP-alpha_N"/>
    <property type="match status" value="1"/>
</dbReference>
<evidence type="ECO:0000256" key="5">
    <source>
        <dbReference type="ARBA" id="ARBA00022824"/>
    </source>
</evidence>
<keyword evidence="8 13" id="KW-0675">Receptor</keyword>
<dbReference type="AlphaFoldDB" id="F2QT72"/>
<keyword evidence="14" id="KW-1185">Reference proteome</keyword>
<organism evidence="13 14">
    <name type="scientific">Komagataella phaffii (strain ATCC 76273 / CBS 7435 / CECT 11047 / NRRL Y-11430 / Wegner 21-1)</name>
    <name type="common">Yeast</name>
    <name type="synonym">Pichia pastoris</name>
    <dbReference type="NCBI Taxonomy" id="981350"/>
    <lineage>
        <taxon>Eukaryota</taxon>
        <taxon>Fungi</taxon>
        <taxon>Dikarya</taxon>
        <taxon>Ascomycota</taxon>
        <taxon>Saccharomycotina</taxon>
        <taxon>Pichiomycetes</taxon>
        <taxon>Pichiales</taxon>
        <taxon>Pichiaceae</taxon>
        <taxon>Komagataella</taxon>
    </lineage>
</organism>
<dbReference type="Gene3D" id="1.20.120.140">
    <property type="entry name" value="Signal recognition particle SRP54, nucleotide-binding domain"/>
    <property type="match status" value="1"/>
</dbReference>
<evidence type="ECO:0000256" key="9">
    <source>
        <dbReference type="ARBA" id="ARBA00071429"/>
    </source>
</evidence>
<evidence type="ECO:0000256" key="8">
    <source>
        <dbReference type="ARBA" id="ARBA00023170"/>
    </source>
</evidence>
<dbReference type="GO" id="GO:0005525">
    <property type="term" value="F:GTP binding"/>
    <property type="evidence" value="ECO:0007669"/>
    <property type="project" value="UniProtKB-KW"/>
</dbReference>
<dbReference type="Pfam" id="PF02881">
    <property type="entry name" value="SRP54_N"/>
    <property type="match status" value="1"/>
</dbReference>
<reference evidence="13 14" key="1">
    <citation type="journal article" date="2011" name="J. Biotechnol.">
        <title>High-quality genome sequence of Pichia pastoris CBS7435.</title>
        <authorList>
            <person name="Kuberl A."/>
            <person name="Schneider J."/>
            <person name="Thallinger G.G."/>
            <person name="Anderl I."/>
            <person name="Wibberg D."/>
            <person name="Hajek T."/>
            <person name="Jaenicke S."/>
            <person name="Brinkrolf K."/>
            <person name="Goesmann A."/>
            <person name="Szczepanowski R."/>
            <person name="Puhler A."/>
            <person name="Schwab H."/>
            <person name="Glieder A."/>
            <person name="Pichler H."/>
        </authorList>
    </citation>
    <scope>NUCLEOTIDE SEQUENCE [LARGE SCALE GENOMIC DNA]</scope>
    <source>
        <strain evidence="14">ATCC 76273 / CBS 7435 / CECT 11047 / NRRL Y-11430 / Wegner 21-1</strain>
    </source>
</reference>
<dbReference type="SUPFAM" id="SSF52540">
    <property type="entry name" value="P-loop containing nucleoside triphosphate hydrolases"/>
    <property type="match status" value="1"/>
</dbReference>
<evidence type="ECO:0000313" key="14">
    <source>
        <dbReference type="Proteomes" id="UP000006853"/>
    </source>
</evidence>
<evidence type="ECO:0000256" key="3">
    <source>
        <dbReference type="ARBA" id="ARBA00011870"/>
    </source>
</evidence>
<evidence type="ECO:0000256" key="6">
    <source>
        <dbReference type="ARBA" id="ARBA00023134"/>
    </source>
</evidence>
<accession>F2QT72</accession>
<evidence type="ECO:0000256" key="2">
    <source>
        <dbReference type="ARBA" id="ARBA00008531"/>
    </source>
</evidence>
<dbReference type="InterPro" id="IPR007222">
    <property type="entry name" value="Sig_recog_particle_rcpt_asu_N"/>
</dbReference>
<comment type="subcellular location">
    <subcellularLocation>
        <location evidence="1">Endoplasmic reticulum membrane</location>
        <topology evidence="1">Peripheral membrane protein</topology>
        <orientation evidence="1">Cytoplasmic side</orientation>
    </subcellularLocation>
</comment>
<feature type="compositionally biased region" description="Basic residues" evidence="11">
    <location>
        <begin position="162"/>
        <end position="176"/>
    </location>
</feature>
<feature type="compositionally biased region" description="Polar residues" evidence="11">
    <location>
        <begin position="148"/>
        <end position="160"/>
    </location>
</feature>
<evidence type="ECO:0000313" key="13">
    <source>
        <dbReference type="EMBL" id="CCA38600.1"/>
    </source>
</evidence>
<evidence type="ECO:0000256" key="10">
    <source>
        <dbReference type="ARBA" id="ARBA00081194"/>
    </source>
</evidence>
<dbReference type="InterPro" id="IPR036225">
    <property type="entry name" value="SRP/SRP_N"/>
</dbReference>
<comment type="subunit">
    <text evidence="3">Heterodimer of an alpha and a beta chain.</text>
</comment>
<keyword evidence="7" id="KW-0472">Membrane</keyword>
<dbReference type="InterPro" id="IPR000897">
    <property type="entry name" value="SRP54_GTPase_dom"/>
</dbReference>
<feature type="compositionally biased region" description="Acidic residues" evidence="11">
    <location>
        <begin position="185"/>
        <end position="195"/>
    </location>
</feature>
<keyword evidence="4" id="KW-0547">Nucleotide-binding</keyword>
<dbReference type="Proteomes" id="UP000006853">
    <property type="component" value="Chromosome 2"/>
</dbReference>
<reference evidence="13 14" key="3">
    <citation type="journal article" date="2016" name="FEMS Yeast Res.">
        <title>Curation of the genome annotation of Pichia pastoris (Komagataella phaffii) CBS7435 from gene level to protein function.</title>
        <authorList>
            <person name="Valli M."/>
            <person name="Tatto N.E."/>
            <person name="Peymann A."/>
            <person name="Gruber C."/>
            <person name="Landes N."/>
            <person name="Ekker H."/>
            <person name="Thallinger G.G."/>
            <person name="Mattanovich D."/>
            <person name="Gasser B."/>
            <person name="Graf A.B."/>
        </authorList>
    </citation>
    <scope>GENOME REANNOTATION</scope>
    <source>
        <strain evidence="13 14">ATCC 76273 / CBS 7435 / CECT 11047 / NRRL Y-11430 / Wegner 21-1</strain>
    </source>
</reference>
<feature type="compositionally biased region" description="Polar residues" evidence="11">
    <location>
        <begin position="196"/>
        <end position="205"/>
    </location>
</feature>
<name>F2QT72_KOMPC</name>
<dbReference type="Gene3D" id="3.40.50.300">
    <property type="entry name" value="P-loop containing nucleotide triphosphate hydrolases"/>
    <property type="match status" value="1"/>
</dbReference>
<dbReference type="FunFam" id="3.40.50.300:FF:000566">
    <property type="entry name" value="Signal recognition particle receptor subunit alpha"/>
    <property type="match status" value="1"/>
</dbReference>
<dbReference type="InterPro" id="IPR027417">
    <property type="entry name" value="P-loop_NTPase"/>
</dbReference>
<dbReference type="PANTHER" id="PTHR43134:SF1">
    <property type="entry name" value="SIGNAL RECOGNITION PARTICLE RECEPTOR SUBUNIT ALPHA"/>
    <property type="match status" value="1"/>
</dbReference>
<feature type="region of interest" description="Disordered" evidence="11">
    <location>
        <begin position="148"/>
        <end position="210"/>
    </location>
</feature>
<dbReference type="InterPro" id="IPR013822">
    <property type="entry name" value="Signal_recog_particl_SRP54_hlx"/>
</dbReference>
<feature type="domain" description="SRP54-type proteins GTP-binding" evidence="12">
    <location>
        <begin position="531"/>
        <end position="544"/>
    </location>
</feature>
<dbReference type="HOGENOM" id="CLU_009301_8_1_1"/>
<dbReference type="InterPro" id="IPR003593">
    <property type="entry name" value="AAA+_ATPase"/>
</dbReference>
<dbReference type="SUPFAM" id="SSF47364">
    <property type="entry name" value="Domain of the SRP/SRP receptor G-proteins"/>
    <property type="match status" value="1"/>
</dbReference>
<evidence type="ECO:0000256" key="11">
    <source>
        <dbReference type="SAM" id="MobiDB-lite"/>
    </source>
</evidence>
<dbReference type="SMART" id="SM00962">
    <property type="entry name" value="SRP54"/>
    <property type="match status" value="1"/>
</dbReference>
<protein>
    <recommendedName>
        <fullName evidence="9">Signal recognition particle receptor subunit alpha homolog</fullName>
    </recommendedName>
    <alternativeName>
        <fullName evidence="10">Docking protein alpha</fullName>
    </alternativeName>
</protein>
<dbReference type="EMBL" id="FR839629">
    <property type="protein sequence ID" value="CCA38600.1"/>
    <property type="molecule type" value="Genomic_DNA"/>
</dbReference>
<dbReference type="PANTHER" id="PTHR43134">
    <property type="entry name" value="SIGNAL RECOGNITION PARTICLE RECEPTOR SUBUNIT ALPHA"/>
    <property type="match status" value="1"/>
</dbReference>
<evidence type="ECO:0000256" key="4">
    <source>
        <dbReference type="ARBA" id="ARBA00022741"/>
    </source>
</evidence>
<dbReference type="PROSITE" id="PS00300">
    <property type="entry name" value="SRP54"/>
    <property type="match status" value="1"/>
</dbReference>
<proteinExistence type="inferred from homology"/>
<dbReference type="Gene3D" id="3.30.450.60">
    <property type="match status" value="1"/>
</dbReference>
<dbReference type="GO" id="GO:0005047">
    <property type="term" value="F:signal recognition particle binding"/>
    <property type="evidence" value="ECO:0007669"/>
    <property type="project" value="InterPro"/>
</dbReference>
<evidence type="ECO:0000256" key="7">
    <source>
        <dbReference type="ARBA" id="ARBA00023136"/>
    </source>
</evidence>
<dbReference type="Pfam" id="PF00448">
    <property type="entry name" value="SRP54"/>
    <property type="match status" value="1"/>
</dbReference>